<dbReference type="Pfam" id="PF05282">
    <property type="entry name" value="AAR2"/>
    <property type="match status" value="1"/>
</dbReference>
<dbReference type="PANTHER" id="PTHR12689:SF4">
    <property type="entry name" value="PROTEIN AAR2 HOMOLOG"/>
    <property type="match status" value="1"/>
</dbReference>
<evidence type="ECO:0000256" key="2">
    <source>
        <dbReference type="SAM" id="MobiDB-lite"/>
    </source>
</evidence>
<dbReference type="Gene3D" id="1.25.40.550">
    <property type="entry name" value="Aar2, C-terminal domain-like"/>
    <property type="match status" value="1"/>
</dbReference>
<feature type="domain" description="AAR2 C-terminal" evidence="3">
    <location>
        <begin position="180"/>
        <end position="346"/>
    </location>
</feature>
<feature type="domain" description="AAR2 N-terminal" evidence="4">
    <location>
        <begin position="7"/>
        <end position="138"/>
    </location>
</feature>
<evidence type="ECO:0000259" key="3">
    <source>
        <dbReference type="Pfam" id="PF05282"/>
    </source>
</evidence>
<name>A0A8H6CEM3_9LECA</name>
<dbReference type="InterPro" id="IPR033648">
    <property type="entry name" value="AAR2_C"/>
</dbReference>
<dbReference type="CDD" id="cd13778">
    <property type="entry name" value="Aar2_C"/>
    <property type="match status" value="1"/>
</dbReference>
<dbReference type="Proteomes" id="UP000593566">
    <property type="component" value="Unassembled WGS sequence"/>
</dbReference>
<feature type="region of interest" description="Disordered" evidence="2">
    <location>
        <begin position="367"/>
        <end position="390"/>
    </location>
</feature>
<comment type="caution">
    <text evidence="5">The sequence shown here is derived from an EMBL/GenBank/DDBJ whole genome shotgun (WGS) entry which is preliminary data.</text>
</comment>
<dbReference type="CDD" id="cd13777">
    <property type="entry name" value="Aar2_N"/>
    <property type="match status" value="1"/>
</dbReference>
<dbReference type="GO" id="GO:0000244">
    <property type="term" value="P:spliceosomal tri-snRNP complex assembly"/>
    <property type="evidence" value="ECO:0007669"/>
    <property type="project" value="TreeGrafter"/>
</dbReference>
<dbReference type="GeneID" id="59330183"/>
<accession>A0A8H6CEM3</accession>
<proteinExistence type="inferred from homology"/>
<dbReference type="RefSeq" id="XP_037151236.1">
    <property type="nucleotide sequence ID" value="XM_037292697.1"/>
</dbReference>
<evidence type="ECO:0000259" key="4">
    <source>
        <dbReference type="Pfam" id="PF20981"/>
    </source>
</evidence>
<protein>
    <submittedName>
        <fullName evidence="5">Uncharacterized protein</fullName>
    </submittedName>
</protein>
<evidence type="ECO:0000313" key="5">
    <source>
        <dbReference type="EMBL" id="KAF6221801.1"/>
    </source>
</evidence>
<dbReference type="InterPro" id="IPR038516">
    <property type="entry name" value="AAR2_N_sf"/>
</dbReference>
<keyword evidence="6" id="KW-1185">Reference proteome</keyword>
<dbReference type="AlphaFoldDB" id="A0A8H6CEM3"/>
<dbReference type="PANTHER" id="PTHR12689">
    <property type="entry name" value="A1 CISTRON SPLICING FACTOR AAR2-RELATED"/>
    <property type="match status" value="1"/>
</dbReference>
<dbReference type="InterPro" id="IPR007946">
    <property type="entry name" value="AAR2"/>
</dbReference>
<dbReference type="EMBL" id="JACCJB010000013">
    <property type="protein sequence ID" value="KAF6221801.1"/>
    <property type="molecule type" value="Genomic_DNA"/>
</dbReference>
<organism evidence="5 6">
    <name type="scientific">Letharia lupina</name>
    <dbReference type="NCBI Taxonomy" id="560253"/>
    <lineage>
        <taxon>Eukaryota</taxon>
        <taxon>Fungi</taxon>
        <taxon>Dikarya</taxon>
        <taxon>Ascomycota</taxon>
        <taxon>Pezizomycotina</taxon>
        <taxon>Lecanoromycetes</taxon>
        <taxon>OSLEUM clade</taxon>
        <taxon>Lecanoromycetidae</taxon>
        <taxon>Lecanorales</taxon>
        <taxon>Lecanorineae</taxon>
        <taxon>Parmeliaceae</taxon>
        <taxon>Letharia</taxon>
    </lineage>
</organism>
<comment type="similarity">
    <text evidence="1">Belongs to the AAR2 family.</text>
</comment>
<sequence length="390" mass="44279">MDTTLTAAVLLLGLPPGILCGIDLLSFTTTAQFRGLKDLPLGWHFVFTSETTSLSVRDGFWFHVPTTVTGSIPLIIRKWDTPGGSLLPSDPDSFRVRLPLLWEKNLSPYRQSADKETKAETGDWASLTEHVSPRLLGHLTQNEDWKITTASCAKEDRDEIPGLNAEDFGDEERELGMLGIDLKRTWRKGAIGRERTEAALDSSWALNDVVERWQPRDQKDKGEWGSVVLGQMEACFLMVLTVANYSCLEEWKRCVGLVLTCKRAVREKEEWFGTFLVLLRRQMERCEDVEGGLFDLRDEGGAYLKSLLKGFKMTLGKVFEDAEGEQVRKEMEELETFMKSEYGWELGDEFVRRGMLELEDGEQVEMEMEEMDGEDERGEYAPVVVDLADP</sequence>
<gene>
    <name evidence="5" type="ORF">HO133_001769</name>
</gene>
<dbReference type="InterPro" id="IPR033647">
    <property type="entry name" value="Aar2_N"/>
</dbReference>
<dbReference type="InterPro" id="IPR038514">
    <property type="entry name" value="AAR2_C_sf"/>
</dbReference>
<evidence type="ECO:0000313" key="6">
    <source>
        <dbReference type="Proteomes" id="UP000593566"/>
    </source>
</evidence>
<dbReference type="Gene3D" id="2.60.34.20">
    <property type="match status" value="1"/>
</dbReference>
<reference evidence="5 6" key="1">
    <citation type="journal article" date="2020" name="Genomics">
        <title>Complete, high-quality genomes from long-read metagenomic sequencing of two wolf lichen thalli reveals enigmatic genome architecture.</title>
        <authorList>
            <person name="McKenzie S.K."/>
            <person name="Walston R.F."/>
            <person name="Allen J.L."/>
        </authorList>
    </citation>
    <scope>NUCLEOTIDE SEQUENCE [LARGE SCALE GENOMIC DNA]</scope>
    <source>
        <strain evidence="5">WasteWater1</strain>
    </source>
</reference>
<evidence type="ECO:0000256" key="1">
    <source>
        <dbReference type="ARBA" id="ARBA00006281"/>
    </source>
</evidence>
<feature type="compositionally biased region" description="Acidic residues" evidence="2">
    <location>
        <begin position="367"/>
        <end position="377"/>
    </location>
</feature>
<dbReference type="Pfam" id="PF20981">
    <property type="entry name" value="AAR2_1st"/>
    <property type="match status" value="1"/>
</dbReference>